<dbReference type="AlphaFoldDB" id="A0A644WEJ6"/>
<reference evidence="5" key="1">
    <citation type="submission" date="2019-08" db="EMBL/GenBank/DDBJ databases">
        <authorList>
            <person name="Kucharzyk K."/>
            <person name="Murdoch R.W."/>
            <person name="Higgins S."/>
            <person name="Loffler F."/>
        </authorList>
    </citation>
    <scope>NUCLEOTIDE SEQUENCE</scope>
</reference>
<dbReference type="Pfam" id="PF01938">
    <property type="entry name" value="TRAM"/>
    <property type="match status" value="1"/>
</dbReference>
<keyword evidence="3" id="KW-0949">S-adenosyl-L-methionine</keyword>
<evidence type="ECO:0000256" key="1">
    <source>
        <dbReference type="ARBA" id="ARBA00022603"/>
    </source>
</evidence>
<dbReference type="FunFam" id="3.40.50.150:FF:000009">
    <property type="entry name" value="23S rRNA (Uracil(1939)-C(5))-methyltransferase RlmD"/>
    <property type="match status" value="1"/>
</dbReference>
<dbReference type="PROSITE" id="PS01230">
    <property type="entry name" value="TRMA_1"/>
    <property type="match status" value="1"/>
</dbReference>
<dbReference type="InterPro" id="IPR030391">
    <property type="entry name" value="MeTrfase_TrmA_CS"/>
</dbReference>
<dbReference type="EMBL" id="VSSQ01000831">
    <property type="protein sequence ID" value="MPM01918.1"/>
    <property type="molecule type" value="Genomic_DNA"/>
</dbReference>
<dbReference type="Gene3D" id="2.40.50.1070">
    <property type="match status" value="1"/>
</dbReference>
<proteinExistence type="predicted"/>
<dbReference type="PANTHER" id="PTHR11061">
    <property type="entry name" value="RNA M5U METHYLTRANSFERASE"/>
    <property type="match status" value="1"/>
</dbReference>
<dbReference type="Pfam" id="PF05958">
    <property type="entry name" value="tRNA_U5-meth_tr"/>
    <property type="match status" value="1"/>
</dbReference>
<protein>
    <submittedName>
        <fullName evidence="5">23S rRNA (Uracil-C(5))-methyltransferase RlmCD</fullName>
        <ecNumber evidence="5">2.1.1.189</ecNumber>
    </submittedName>
</protein>
<dbReference type="GO" id="GO:0070475">
    <property type="term" value="P:rRNA base methylation"/>
    <property type="evidence" value="ECO:0007669"/>
    <property type="project" value="TreeGrafter"/>
</dbReference>
<dbReference type="PROSITE" id="PS50926">
    <property type="entry name" value="TRAM"/>
    <property type="match status" value="1"/>
</dbReference>
<organism evidence="5">
    <name type="scientific">bioreactor metagenome</name>
    <dbReference type="NCBI Taxonomy" id="1076179"/>
    <lineage>
        <taxon>unclassified sequences</taxon>
        <taxon>metagenomes</taxon>
        <taxon>ecological metagenomes</taxon>
    </lineage>
</organism>
<dbReference type="CDD" id="cd02440">
    <property type="entry name" value="AdoMet_MTases"/>
    <property type="match status" value="1"/>
</dbReference>
<accession>A0A644WEJ6</accession>
<dbReference type="Gene3D" id="3.40.50.150">
    <property type="entry name" value="Vaccinia Virus protein VP39"/>
    <property type="match status" value="1"/>
</dbReference>
<dbReference type="SUPFAM" id="SSF53335">
    <property type="entry name" value="S-adenosyl-L-methionine-dependent methyltransferases"/>
    <property type="match status" value="1"/>
</dbReference>
<dbReference type="PROSITE" id="PS51687">
    <property type="entry name" value="SAM_MT_RNA_M5U"/>
    <property type="match status" value="1"/>
</dbReference>
<dbReference type="GO" id="GO:0070041">
    <property type="term" value="F:rRNA (uridine-C5-)-methyltransferase activity"/>
    <property type="evidence" value="ECO:0007669"/>
    <property type="project" value="TreeGrafter"/>
</dbReference>
<evidence type="ECO:0000259" key="4">
    <source>
        <dbReference type="PROSITE" id="PS50926"/>
    </source>
</evidence>
<evidence type="ECO:0000313" key="5">
    <source>
        <dbReference type="EMBL" id="MPM01918.1"/>
    </source>
</evidence>
<comment type="caution">
    <text evidence="5">The sequence shown here is derived from an EMBL/GenBank/DDBJ whole genome shotgun (WGS) entry which is preliminary data.</text>
</comment>
<dbReference type="InterPro" id="IPR010280">
    <property type="entry name" value="U5_MeTrfase_fam"/>
</dbReference>
<feature type="domain" description="TRAM" evidence="4">
    <location>
        <begin position="1"/>
        <end position="58"/>
    </location>
</feature>
<gene>
    <name evidence="5" type="primary">rlmCD_15</name>
    <name evidence="5" type="ORF">SDC9_48158</name>
</gene>
<dbReference type="InterPro" id="IPR002792">
    <property type="entry name" value="TRAM_dom"/>
</dbReference>
<keyword evidence="1 5" id="KW-0489">Methyltransferase</keyword>
<dbReference type="InterPro" id="IPR012340">
    <property type="entry name" value="NA-bd_OB-fold"/>
</dbReference>
<dbReference type="Gene3D" id="2.40.50.140">
    <property type="entry name" value="Nucleic acid-binding proteins"/>
    <property type="match status" value="1"/>
</dbReference>
<dbReference type="PANTHER" id="PTHR11061:SF30">
    <property type="entry name" value="TRNA (URACIL(54)-C(5))-METHYLTRANSFERASE"/>
    <property type="match status" value="1"/>
</dbReference>
<dbReference type="PROSITE" id="PS01231">
    <property type="entry name" value="TRMA_2"/>
    <property type="match status" value="1"/>
</dbReference>
<keyword evidence="2 5" id="KW-0808">Transferase</keyword>
<dbReference type="InterPro" id="IPR030390">
    <property type="entry name" value="MeTrfase_TrmA_AS"/>
</dbReference>
<evidence type="ECO:0000256" key="2">
    <source>
        <dbReference type="ARBA" id="ARBA00022679"/>
    </source>
</evidence>
<dbReference type="EC" id="2.1.1.189" evidence="5"/>
<name>A0A644WEJ6_9ZZZZ</name>
<sequence>MKKNDIIEVTIEGMNFPNTGKATFQGKTIKIKGAFPGQKVLAKISRTRKDSAEAKVIEILENADYEQEPICSHFNVCGGCAYQNIPYEKQLEFKKEQVKSIIDSVIEEPYEFLPIVPSPKQTEYRNKMEFSFGDEVKDGPLSLGMHKKNSFHSIISTRGCQIVDEDYRQILCQILDYFQGNSQTYYHKTSKIGFLRYLLVRKTEKTGEILINLITTSQGTLNEQEFVDLVLGMNLKSKVKCIAHSIFDGVADVARAEEMKILYGEDKITEELLGLHFNISSFSFFQTNSLGAEKLYSIARDFIGTTKDKTIFDLYSGTGTIGQILAPTAKKVIGIEIVEEAVEKANENAKLNGLDNCTFIAGDVLKKIDELQDKPDIIVLDPPREGIHPKAIQKIIDYKPETFIYISCKPTSLVNDLPVFIDNGYKVVKVQCVDLFPQTPHVESLLLMKKVKK</sequence>
<dbReference type="NCBIfam" id="TIGR00479">
    <property type="entry name" value="rumA"/>
    <property type="match status" value="1"/>
</dbReference>
<dbReference type="InterPro" id="IPR029063">
    <property type="entry name" value="SAM-dependent_MTases_sf"/>
</dbReference>
<evidence type="ECO:0000256" key="3">
    <source>
        <dbReference type="ARBA" id="ARBA00022691"/>
    </source>
</evidence>
<dbReference type="SUPFAM" id="SSF50249">
    <property type="entry name" value="Nucleic acid-binding proteins"/>
    <property type="match status" value="1"/>
</dbReference>